<keyword evidence="2" id="KW-0805">Transcription regulation</keyword>
<dbReference type="Gene3D" id="1.10.1740.10">
    <property type="match status" value="1"/>
</dbReference>
<keyword evidence="3" id="KW-0731">Sigma factor</keyword>
<keyword evidence="4" id="KW-0804">Transcription</keyword>
<feature type="domain" description="RNA polymerase sigma factor 70 region 4 type 2" evidence="5">
    <location>
        <begin position="131"/>
        <end position="182"/>
    </location>
</feature>
<dbReference type="Gene3D" id="1.10.10.10">
    <property type="entry name" value="Winged helix-like DNA-binding domain superfamily/Winged helix DNA-binding domain"/>
    <property type="match status" value="1"/>
</dbReference>
<dbReference type="GO" id="GO:0006352">
    <property type="term" value="P:DNA-templated transcription initiation"/>
    <property type="evidence" value="ECO:0007669"/>
    <property type="project" value="InterPro"/>
</dbReference>
<dbReference type="PANTHER" id="PTHR43133">
    <property type="entry name" value="RNA POLYMERASE ECF-TYPE SIGMA FACTO"/>
    <property type="match status" value="1"/>
</dbReference>
<accession>A0A2S5A5Z9</accession>
<dbReference type="InterPro" id="IPR013249">
    <property type="entry name" value="RNA_pol_sigma70_r4_t2"/>
</dbReference>
<keyword evidence="7" id="KW-1185">Reference proteome</keyword>
<evidence type="ECO:0000259" key="5">
    <source>
        <dbReference type="Pfam" id="PF08281"/>
    </source>
</evidence>
<gene>
    <name evidence="6" type="ORF">C3K47_05330</name>
</gene>
<comment type="caution">
    <text evidence="6">The sequence shown here is derived from an EMBL/GenBank/DDBJ whole genome shotgun (WGS) entry which is preliminary data.</text>
</comment>
<dbReference type="InterPro" id="IPR039425">
    <property type="entry name" value="RNA_pol_sigma-70-like"/>
</dbReference>
<dbReference type="CDD" id="cd06171">
    <property type="entry name" value="Sigma70_r4"/>
    <property type="match status" value="1"/>
</dbReference>
<dbReference type="AlphaFoldDB" id="A0A2S5A5Z9"/>
<evidence type="ECO:0000256" key="1">
    <source>
        <dbReference type="ARBA" id="ARBA00010641"/>
    </source>
</evidence>
<dbReference type="RefSeq" id="WP_103788077.1">
    <property type="nucleotide sequence ID" value="NZ_PQVF01000003.1"/>
</dbReference>
<evidence type="ECO:0000256" key="4">
    <source>
        <dbReference type="ARBA" id="ARBA00023163"/>
    </source>
</evidence>
<dbReference type="GO" id="GO:0003677">
    <property type="term" value="F:DNA binding"/>
    <property type="evidence" value="ECO:0007669"/>
    <property type="project" value="InterPro"/>
</dbReference>
<comment type="similarity">
    <text evidence="1">Belongs to the sigma-70 factor family. ECF subfamily.</text>
</comment>
<dbReference type="InterPro" id="IPR036388">
    <property type="entry name" value="WH-like_DNA-bd_sf"/>
</dbReference>
<dbReference type="NCBIfam" id="TIGR02937">
    <property type="entry name" value="sigma70-ECF"/>
    <property type="match status" value="1"/>
</dbReference>
<sequence>MSSKQTRIKKNWSLLVEGEKQGLYECFDIFHDDLYRFGLSLYKDHELIKESIQNLFIELWQMRDKLSEVTHVQQYIFTIYKRIIYKSYKDKFRQNCDPSVSLENLDERLLIQNSYETILVNNQTDEYKKKKLLQALEKLSPRQKQIIQLRYFEGVSFQEIAQITSLSERTVYNTLHNAIKTLRESLVSTLMILFRIQLPLK</sequence>
<evidence type="ECO:0000313" key="6">
    <source>
        <dbReference type="EMBL" id="POY37946.1"/>
    </source>
</evidence>
<name>A0A2S5A5Z9_9SPHI</name>
<dbReference type="OrthoDB" id="9150024at2"/>
<dbReference type="EMBL" id="PQVF01000003">
    <property type="protein sequence ID" value="POY37946.1"/>
    <property type="molecule type" value="Genomic_DNA"/>
</dbReference>
<dbReference type="GO" id="GO:0016987">
    <property type="term" value="F:sigma factor activity"/>
    <property type="evidence" value="ECO:0007669"/>
    <property type="project" value="UniProtKB-KW"/>
</dbReference>
<dbReference type="Pfam" id="PF08281">
    <property type="entry name" value="Sigma70_r4_2"/>
    <property type="match status" value="1"/>
</dbReference>
<dbReference type="InterPro" id="IPR013324">
    <property type="entry name" value="RNA_pol_sigma_r3/r4-like"/>
</dbReference>
<proteinExistence type="inferred from homology"/>
<dbReference type="PANTHER" id="PTHR43133:SF46">
    <property type="entry name" value="RNA POLYMERASE SIGMA-70 FACTOR ECF SUBFAMILY"/>
    <property type="match status" value="1"/>
</dbReference>
<dbReference type="InterPro" id="IPR013325">
    <property type="entry name" value="RNA_pol_sigma_r2"/>
</dbReference>
<protein>
    <recommendedName>
        <fullName evidence="5">RNA polymerase sigma factor 70 region 4 type 2 domain-containing protein</fullName>
    </recommendedName>
</protein>
<evidence type="ECO:0000313" key="7">
    <source>
        <dbReference type="Proteomes" id="UP000236893"/>
    </source>
</evidence>
<evidence type="ECO:0000256" key="3">
    <source>
        <dbReference type="ARBA" id="ARBA00023082"/>
    </source>
</evidence>
<dbReference type="SUPFAM" id="SSF88946">
    <property type="entry name" value="Sigma2 domain of RNA polymerase sigma factors"/>
    <property type="match status" value="1"/>
</dbReference>
<organism evidence="6 7">
    <name type="scientific">Solitalea longa</name>
    <dbReference type="NCBI Taxonomy" id="2079460"/>
    <lineage>
        <taxon>Bacteria</taxon>
        <taxon>Pseudomonadati</taxon>
        <taxon>Bacteroidota</taxon>
        <taxon>Sphingobacteriia</taxon>
        <taxon>Sphingobacteriales</taxon>
        <taxon>Sphingobacteriaceae</taxon>
        <taxon>Solitalea</taxon>
    </lineage>
</organism>
<dbReference type="InterPro" id="IPR014284">
    <property type="entry name" value="RNA_pol_sigma-70_dom"/>
</dbReference>
<reference evidence="6 7" key="1">
    <citation type="submission" date="2018-01" db="EMBL/GenBank/DDBJ databases">
        <authorList>
            <person name="Gaut B.S."/>
            <person name="Morton B.R."/>
            <person name="Clegg M.T."/>
            <person name="Duvall M.R."/>
        </authorList>
    </citation>
    <scope>NUCLEOTIDE SEQUENCE [LARGE SCALE GENOMIC DNA]</scope>
    <source>
        <strain evidence="6 7">HR-AV</strain>
    </source>
</reference>
<dbReference type="Proteomes" id="UP000236893">
    <property type="component" value="Unassembled WGS sequence"/>
</dbReference>
<dbReference type="SUPFAM" id="SSF88659">
    <property type="entry name" value="Sigma3 and sigma4 domains of RNA polymerase sigma factors"/>
    <property type="match status" value="1"/>
</dbReference>
<evidence type="ECO:0000256" key="2">
    <source>
        <dbReference type="ARBA" id="ARBA00023015"/>
    </source>
</evidence>